<evidence type="ECO:0000259" key="2">
    <source>
        <dbReference type="Pfam" id="PF00892"/>
    </source>
</evidence>
<feature type="transmembrane region" description="Helical" evidence="1">
    <location>
        <begin position="35"/>
        <end position="57"/>
    </location>
</feature>
<dbReference type="PANTHER" id="PTHR22911:SF137">
    <property type="entry name" value="SOLUTE CARRIER FAMILY 35 MEMBER G2-RELATED"/>
    <property type="match status" value="1"/>
</dbReference>
<proteinExistence type="predicted"/>
<gene>
    <name evidence="3" type="ORF">D1627_00845</name>
</gene>
<comment type="caution">
    <text evidence="3">The sequence shown here is derived from an EMBL/GenBank/DDBJ whole genome shotgun (WGS) entry which is preliminary data.</text>
</comment>
<dbReference type="PANTHER" id="PTHR22911">
    <property type="entry name" value="ACYL-MALONYL CONDENSING ENZYME-RELATED"/>
    <property type="match status" value="1"/>
</dbReference>
<dbReference type="AlphaFoldDB" id="A0A399SH86"/>
<keyword evidence="1" id="KW-1133">Transmembrane helix</keyword>
<keyword evidence="1" id="KW-0812">Transmembrane</keyword>
<feature type="domain" description="EamA" evidence="2">
    <location>
        <begin position="153"/>
        <end position="288"/>
    </location>
</feature>
<dbReference type="Pfam" id="PF00892">
    <property type="entry name" value="EamA"/>
    <property type="match status" value="2"/>
</dbReference>
<evidence type="ECO:0000256" key="1">
    <source>
        <dbReference type="SAM" id="Phobius"/>
    </source>
</evidence>
<accession>A0A399SH86</accession>
<organism evidence="3 4">
    <name type="scientific">Pontibacter oryzae</name>
    <dbReference type="NCBI Taxonomy" id="2304593"/>
    <lineage>
        <taxon>Bacteria</taxon>
        <taxon>Pseudomonadati</taxon>
        <taxon>Bacteroidota</taxon>
        <taxon>Cytophagia</taxon>
        <taxon>Cytophagales</taxon>
        <taxon>Hymenobacteraceae</taxon>
        <taxon>Pontibacter</taxon>
    </lineage>
</organism>
<dbReference type="GO" id="GO:0016020">
    <property type="term" value="C:membrane"/>
    <property type="evidence" value="ECO:0007669"/>
    <property type="project" value="InterPro"/>
</dbReference>
<feature type="transmembrane region" description="Helical" evidence="1">
    <location>
        <begin position="128"/>
        <end position="147"/>
    </location>
</feature>
<keyword evidence="4" id="KW-1185">Reference proteome</keyword>
<evidence type="ECO:0000313" key="3">
    <source>
        <dbReference type="EMBL" id="RIJ42451.1"/>
    </source>
</evidence>
<dbReference type="EMBL" id="QWGE01000001">
    <property type="protein sequence ID" value="RIJ42451.1"/>
    <property type="molecule type" value="Genomic_DNA"/>
</dbReference>
<dbReference type="OrthoDB" id="3180815at2"/>
<feature type="transmembrane region" description="Helical" evidence="1">
    <location>
        <begin position="271"/>
        <end position="289"/>
    </location>
</feature>
<sequence length="304" mass="32457">MFRGVALVFCGACSFGVLSTFVKLAYKEGYNLGEVTGTQVFFGLIILWTIVLLRKLLGGKSNNTSFREKLKLVAMGTSTGLVSIFYYKCVQTVPASIAILLLMQFTWMSLLFDAIIKRKLPTITQVSMVFLILLGTALAGRLFAGNIPDFDLAGVGFGLLAALCYTFFLMINGGVGNNLHPSLKSALMLTGACIMVFSIFPPVFVVSGALLGGNLLKWGLLLALFGTVLPPLLYAYGIPKTGLGLSAILSAAELPVAVLMSSLVLHEEVWAMQWLGVAVILSAIVLSNISSVKKKHKHTAAVAA</sequence>
<evidence type="ECO:0000313" key="4">
    <source>
        <dbReference type="Proteomes" id="UP000266005"/>
    </source>
</evidence>
<reference evidence="4" key="1">
    <citation type="submission" date="2018-08" db="EMBL/GenBank/DDBJ databases">
        <title>Mucilaginibacter sp. MYSH2.</title>
        <authorList>
            <person name="Seo T."/>
        </authorList>
    </citation>
    <scope>NUCLEOTIDE SEQUENCE [LARGE SCALE GENOMIC DNA]</scope>
    <source>
        <strain evidence="4">KIRAN</strain>
    </source>
</reference>
<dbReference type="Proteomes" id="UP000266005">
    <property type="component" value="Unassembled WGS sequence"/>
</dbReference>
<keyword evidence="1" id="KW-0472">Membrane</keyword>
<dbReference type="SUPFAM" id="SSF103481">
    <property type="entry name" value="Multidrug resistance efflux transporter EmrE"/>
    <property type="match status" value="2"/>
</dbReference>
<feature type="transmembrane region" description="Helical" evidence="1">
    <location>
        <begin position="218"/>
        <end position="236"/>
    </location>
</feature>
<dbReference type="RefSeq" id="WP_119430334.1">
    <property type="nucleotide sequence ID" value="NZ_QWGE01000001.1"/>
</dbReference>
<name>A0A399SH86_9BACT</name>
<protein>
    <submittedName>
        <fullName evidence="3">DMT family transporter</fullName>
    </submittedName>
</protein>
<feature type="transmembrane region" description="Helical" evidence="1">
    <location>
        <begin position="153"/>
        <end position="175"/>
    </location>
</feature>
<feature type="domain" description="EamA" evidence="2">
    <location>
        <begin position="3"/>
        <end position="139"/>
    </location>
</feature>
<dbReference type="InterPro" id="IPR000620">
    <property type="entry name" value="EamA_dom"/>
</dbReference>
<dbReference type="InterPro" id="IPR037185">
    <property type="entry name" value="EmrE-like"/>
</dbReference>
<feature type="transmembrane region" description="Helical" evidence="1">
    <location>
        <begin position="187"/>
        <end position="212"/>
    </location>
</feature>